<feature type="transmembrane region" description="Helical" evidence="8">
    <location>
        <begin position="351"/>
        <end position="374"/>
    </location>
</feature>
<dbReference type="Pfam" id="PF04069">
    <property type="entry name" value="OpuAC"/>
    <property type="match status" value="1"/>
</dbReference>
<dbReference type="InterPro" id="IPR051204">
    <property type="entry name" value="ABC_transp_perm/SBD"/>
</dbReference>
<dbReference type="SUPFAM" id="SSF161098">
    <property type="entry name" value="MetI-like"/>
    <property type="match status" value="1"/>
</dbReference>
<dbReference type="GO" id="GO:0022857">
    <property type="term" value="F:transmembrane transporter activity"/>
    <property type="evidence" value="ECO:0007669"/>
    <property type="project" value="InterPro"/>
</dbReference>
<protein>
    <submittedName>
        <fullName evidence="10">ABC transporter permease subunit</fullName>
    </submittedName>
</protein>
<evidence type="ECO:0000256" key="7">
    <source>
        <dbReference type="ARBA" id="ARBA00035652"/>
    </source>
</evidence>
<dbReference type="PANTHER" id="PTHR30177">
    <property type="entry name" value="GLYCINE BETAINE/L-PROLINE TRANSPORT SYSTEM PERMEASE PROTEIN PROW"/>
    <property type="match status" value="1"/>
</dbReference>
<dbReference type="CDD" id="cd06261">
    <property type="entry name" value="TM_PBP2"/>
    <property type="match status" value="1"/>
</dbReference>
<keyword evidence="4 8" id="KW-1133">Transmembrane helix</keyword>
<organism evidence="10 11">
    <name type="scientific">Undibacterium parvum</name>
    <dbReference type="NCBI Taxonomy" id="401471"/>
    <lineage>
        <taxon>Bacteria</taxon>
        <taxon>Pseudomonadati</taxon>
        <taxon>Pseudomonadota</taxon>
        <taxon>Betaproteobacteria</taxon>
        <taxon>Burkholderiales</taxon>
        <taxon>Oxalobacteraceae</taxon>
        <taxon>Undibacterium</taxon>
    </lineage>
</organism>
<comment type="similarity">
    <text evidence="8">Belongs to the binding-protein-dependent transport system permease family.</text>
</comment>
<dbReference type="PANTHER" id="PTHR30177:SF4">
    <property type="entry name" value="OSMOPROTECTANT IMPORT PERMEASE PROTEIN OSMW"/>
    <property type="match status" value="1"/>
</dbReference>
<feature type="domain" description="ABC transmembrane type-1" evidence="9">
    <location>
        <begin position="347"/>
        <end position="527"/>
    </location>
</feature>
<dbReference type="InterPro" id="IPR035906">
    <property type="entry name" value="MetI-like_sf"/>
</dbReference>
<feature type="transmembrane region" description="Helical" evidence="8">
    <location>
        <begin position="462"/>
        <end position="488"/>
    </location>
</feature>
<feature type="transmembrane region" description="Helical" evidence="8">
    <location>
        <begin position="395"/>
        <end position="420"/>
    </location>
</feature>
<dbReference type="GO" id="GO:0031460">
    <property type="term" value="P:glycine betaine transport"/>
    <property type="evidence" value="ECO:0007669"/>
    <property type="project" value="UniProtKB-ARBA"/>
</dbReference>
<dbReference type="AlphaFoldDB" id="A0A3S9HJS7"/>
<dbReference type="Gene3D" id="3.40.190.10">
    <property type="entry name" value="Periplasmic binding protein-like II"/>
    <property type="match status" value="1"/>
</dbReference>
<evidence type="ECO:0000256" key="5">
    <source>
        <dbReference type="ARBA" id="ARBA00023136"/>
    </source>
</evidence>
<evidence type="ECO:0000256" key="4">
    <source>
        <dbReference type="ARBA" id="ARBA00022989"/>
    </source>
</evidence>
<keyword evidence="5 8" id="KW-0472">Membrane</keyword>
<dbReference type="GO" id="GO:0043190">
    <property type="term" value="C:ATP-binding cassette (ABC) transporter complex"/>
    <property type="evidence" value="ECO:0007669"/>
    <property type="project" value="InterPro"/>
</dbReference>
<name>A0A3S9HJS7_9BURK</name>
<dbReference type="PROSITE" id="PS50928">
    <property type="entry name" value="ABC_TM1"/>
    <property type="match status" value="1"/>
</dbReference>
<dbReference type="Gene3D" id="1.10.3720.10">
    <property type="entry name" value="MetI-like"/>
    <property type="match status" value="1"/>
</dbReference>
<dbReference type="RefSeq" id="WP_126127715.1">
    <property type="nucleotide sequence ID" value="NZ_CP034464.1"/>
</dbReference>
<evidence type="ECO:0000256" key="2">
    <source>
        <dbReference type="ARBA" id="ARBA00022448"/>
    </source>
</evidence>
<keyword evidence="3 8" id="KW-0812">Transmembrane</keyword>
<keyword evidence="2 8" id="KW-0813">Transport</keyword>
<evidence type="ECO:0000313" key="10">
    <source>
        <dbReference type="EMBL" id="AZP12333.1"/>
    </source>
</evidence>
<dbReference type="Pfam" id="PF00528">
    <property type="entry name" value="BPD_transp_1"/>
    <property type="match status" value="1"/>
</dbReference>
<dbReference type="SUPFAM" id="SSF53850">
    <property type="entry name" value="Periplasmic binding protein-like II"/>
    <property type="match status" value="1"/>
</dbReference>
<dbReference type="Proteomes" id="UP000275663">
    <property type="component" value="Chromosome"/>
</dbReference>
<evidence type="ECO:0000256" key="1">
    <source>
        <dbReference type="ARBA" id="ARBA00004651"/>
    </source>
</evidence>
<evidence type="ECO:0000256" key="3">
    <source>
        <dbReference type="ARBA" id="ARBA00022692"/>
    </source>
</evidence>
<reference evidence="10 11" key="1">
    <citation type="journal article" date="2011" name="Int. J. Syst. Evol. Microbiol.">
        <title>Description of Undibacterium oligocarboniphilum sp. nov., isolated from purified water, and Undibacterium pigrum strain CCUG 49012 as the type strain of Undibacterium parvum sp. nov., and emended descriptions of the genus Undibacterium and the species Undibacterium pigrum.</title>
        <authorList>
            <person name="Eder W."/>
            <person name="Wanner G."/>
            <person name="Ludwig W."/>
            <person name="Busse H.J."/>
            <person name="Ziemke-Kageler F."/>
            <person name="Lang E."/>
        </authorList>
    </citation>
    <scope>NUCLEOTIDE SEQUENCE [LARGE SCALE GENOMIC DNA]</scope>
    <source>
        <strain evidence="10 11">DSM 23061</strain>
    </source>
</reference>
<dbReference type="InterPro" id="IPR000515">
    <property type="entry name" value="MetI-like"/>
</dbReference>
<comment type="similarity">
    <text evidence="6">In the C-terminal section; belongs to the OsmX family.</text>
</comment>
<proteinExistence type="inferred from homology"/>
<evidence type="ECO:0000256" key="8">
    <source>
        <dbReference type="RuleBase" id="RU363032"/>
    </source>
</evidence>
<evidence type="ECO:0000313" key="11">
    <source>
        <dbReference type="Proteomes" id="UP000275663"/>
    </source>
</evidence>
<dbReference type="KEGG" id="upv:EJN92_10175"/>
<evidence type="ECO:0000259" key="9">
    <source>
        <dbReference type="PROSITE" id="PS50928"/>
    </source>
</evidence>
<sequence>MKNQHYRPAISICLAPARGLNLYWLRLLLAGLLLFSLSAPHSVQAAQAQLQIGSKRFTESYILGEILRLKLAPETLAEHRQGLGNTAVVLAALQAGSIDIYPDYTGTINFEVLKHTSPTPLPQMQRELAQLGLGMALPLGFNNSYALAMREPDSQRLGIRRISDLLRAPQLRLALSPEFFGRNDGWPALAQRYALPQQPRVLENGIAYEALAKQQVDLIDVYATSSQIGKYGLRVLIDDLAYFPRYDAVLLYRLDLPSRYPQAWASLQSLQGAISDTQMRVMNAQAELQGQTFSAVAAAFLATASAPGAAPVLAADAALPVALTSQPAAPAASLLQRLFDEKFWTLSWQHLTLVFVSVALACVVAVPLGILAAYRPALRQLVMGSVGVLQTVPALALLTILIALLGQIGLLPALLALFVYALLPIVRNSCTGILQVPGGLRAAGLALGLNKWQRLRYIELPLALPTILAGIKTAAVLNVGSATIAAFIGAGGYGERIVIGLAINDQNMMLAGAIPAAALALLTQLLFELAEKKLPGYR</sequence>
<dbReference type="EMBL" id="CP034464">
    <property type="protein sequence ID" value="AZP12333.1"/>
    <property type="molecule type" value="Genomic_DNA"/>
</dbReference>
<comment type="similarity">
    <text evidence="7">In the N-terminal section; belongs to the binding-protein-dependent transport system permease family.</text>
</comment>
<dbReference type="OrthoDB" id="9781705at2"/>
<dbReference type="Gene3D" id="3.40.190.120">
    <property type="entry name" value="Osmoprotection protein (prox), domain 2"/>
    <property type="match status" value="1"/>
</dbReference>
<dbReference type="FunFam" id="1.10.3720.10:FF:000001">
    <property type="entry name" value="Glycine betaine ABC transporter, permease"/>
    <property type="match status" value="1"/>
</dbReference>
<accession>A0A3S9HJS7</accession>
<keyword evidence="11" id="KW-1185">Reference proteome</keyword>
<comment type="subcellular location">
    <subcellularLocation>
        <location evidence="1 8">Cell membrane</location>
        <topology evidence="1 8">Multi-pass membrane protein</topology>
    </subcellularLocation>
</comment>
<feature type="transmembrane region" description="Helical" evidence="8">
    <location>
        <begin position="508"/>
        <end position="530"/>
    </location>
</feature>
<evidence type="ECO:0000256" key="6">
    <source>
        <dbReference type="ARBA" id="ARBA00035642"/>
    </source>
</evidence>
<dbReference type="InterPro" id="IPR007210">
    <property type="entry name" value="ABC_Gly_betaine_transp_sub-bd"/>
</dbReference>
<gene>
    <name evidence="10" type="ORF">EJN92_10175</name>
</gene>